<dbReference type="GeneID" id="54361010"/>
<dbReference type="RefSeq" id="XP_033459278.1">
    <property type="nucleotide sequence ID" value="XM_033603210.1"/>
</dbReference>
<reference evidence="3" key="2">
    <citation type="submission" date="2020-04" db="EMBL/GenBank/DDBJ databases">
        <authorList>
            <consortium name="NCBI Genome Project"/>
        </authorList>
    </citation>
    <scope>NUCLEOTIDE SEQUENCE</scope>
    <source>
        <strain evidence="3">CBS 342.82</strain>
    </source>
</reference>
<feature type="compositionally biased region" description="Low complexity" evidence="1">
    <location>
        <begin position="113"/>
        <end position="139"/>
    </location>
</feature>
<feature type="compositionally biased region" description="Low complexity" evidence="1">
    <location>
        <begin position="74"/>
        <end position="84"/>
    </location>
</feature>
<feature type="region of interest" description="Disordered" evidence="1">
    <location>
        <begin position="101"/>
        <end position="164"/>
    </location>
</feature>
<feature type="region of interest" description="Disordered" evidence="1">
    <location>
        <begin position="54"/>
        <end position="89"/>
    </location>
</feature>
<reference evidence="3" key="3">
    <citation type="submission" date="2025-08" db="UniProtKB">
        <authorList>
            <consortium name="RefSeq"/>
        </authorList>
    </citation>
    <scope>IDENTIFICATION</scope>
    <source>
        <strain evidence="3">CBS 342.82</strain>
    </source>
</reference>
<protein>
    <submittedName>
        <fullName evidence="3">Uncharacterized protein</fullName>
    </submittedName>
</protein>
<dbReference type="Proteomes" id="UP000504637">
    <property type="component" value="Unplaced"/>
</dbReference>
<reference evidence="3" key="1">
    <citation type="submission" date="2020-01" db="EMBL/GenBank/DDBJ databases">
        <authorList>
            <consortium name="DOE Joint Genome Institute"/>
            <person name="Haridas S."/>
            <person name="Albert R."/>
            <person name="Binder M."/>
            <person name="Bloem J."/>
            <person name="Labutti K."/>
            <person name="Salamov A."/>
            <person name="Andreopoulos B."/>
            <person name="Baker S.E."/>
            <person name="Barry K."/>
            <person name="Bills G."/>
            <person name="Bluhm B.H."/>
            <person name="Cannon C."/>
            <person name="Castanera R."/>
            <person name="Culley D.E."/>
            <person name="Daum C."/>
            <person name="Ezra D."/>
            <person name="Gonzalez J.B."/>
            <person name="Henrissat B."/>
            <person name="Kuo A."/>
            <person name="Liang C."/>
            <person name="Lipzen A."/>
            <person name="Lutzoni F."/>
            <person name="Magnuson J."/>
            <person name="Mondo S."/>
            <person name="Nolan M."/>
            <person name="Ohm R."/>
            <person name="Pangilinan J."/>
            <person name="Park H.-J."/>
            <person name="Ramirez L."/>
            <person name="Alfaro M."/>
            <person name="Sun H."/>
            <person name="Tritt A."/>
            <person name="Yoshinaga Y."/>
            <person name="Zwiers L.-H."/>
            <person name="Turgeon B.G."/>
            <person name="Goodwin S.B."/>
            <person name="Spatafora J.W."/>
            <person name="Crous P.W."/>
            <person name="Grigoriev I.V."/>
        </authorList>
    </citation>
    <scope>NUCLEOTIDE SEQUENCE</scope>
    <source>
        <strain evidence="3">CBS 342.82</strain>
    </source>
</reference>
<gene>
    <name evidence="3" type="ORF">K489DRAFT_371097</name>
</gene>
<accession>A0A6J3M5W8</accession>
<proteinExistence type="predicted"/>
<organism evidence="3">
    <name type="scientific">Dissoconium aciculare CBS 342.82</name>
    <dbReference type="NCBI Taxonomy" id="1314786"/>
    <lineage>
        <taxon>Eukaryota</taxon>
        <taxon>Fungi</taxon>
        <taxon>Dikarya</taxon>
        <taxon>Ascomycota</taxon>
        <taxon>Pezizomycotina</taxon>
        <taxon>Dothideomycetes</taxon>
        <taxon>Dothideomycetidae</taxon>
        <taxon>Mycosphaerellales</taxon>
        <taxon>Dissoconiaceae</taxon>
        <taxon>Dissoconium</taxon>
    </lineage>
</organism>
<evidence type="ECO:0000313" key="3">
    <source>
        <dbReference type="RefSeq" id="XP_033459278.1"/>
    </source>
</evidence>
<evidence type="ECO:0000256" key="1">
    <source>
        <dbReference type="SAM" id="MobiDB-lite"/>
    </source>
</evidence>
<keyword evidence="2" id="KW-1185">Reference proteome</keyword>
<evidence type="ECO:0000313" key="2">
    <source>
        <dbReference type="Proteomes" id="UP000504637"/>
    </source>
</evidence>
<name>A0A6J3M5W8_9PEZI</name>
<dbReference type="AlphaFoldDB" id="A0A6J3M5W8"/>
<sequence>MYSGMSQSHPFTFLQHYQPSSGSRCHRFFWREPPYVLLLHWRFSATAEKIVAGHTSSSAISRRQGIPSKDSDQVSDSSGASSRSATQTKGFVRGECRVGLGVGRTGQVPTGLGAANARDGAADAANSSPDAAASASASATTTVTEHSSGSRCRDGRRGSARRFP</sequence>